<sequence>MGTIPHRLTGQKRQIEQSQTRRSAANTPSEGLSSIQSTQLRPLAPSPTREVDGHG</sequence>
<accession>A0A5N6UI99</accession>
<dbReference type="AlphaFoldDB" id="A0A5N6UI99"/>
<feature type="compositionally biased region" description="Polar residues" evidence="1">
    <location>
        <begin position="16"/>
        <end position="40"/>
    </location>
</feature>
<dbReference type="OrthoDB" id="787137at2759"/>
<reference evidence="2 3" key="1">
    <citation type="submission" date="2019-04" db="EMBL/GenBank/DDBJ databases">
        <title>Friends and foes A comparative genomics study of 23 Aspergillus species from section Flavi.</title>
        <authorList>
            <consortium name="DOE Joint Genome Institute"/>
            <person name="Kjaerbolling I."/>
            <person name="Vesth T."/>
            <person name="Frisvad J.C."/>
            <person name="Nybo J.L."/>
            <person name="Theobald S."/>
            <person name="Kildgaard S."/>
            <person name="Isbrandt T."/>
            <person name="Kuo A."/>
            <person name="Sato A."/>
            <person name="Lyhne E.K."/>
            <person name="Kogle M.E."/>
            <person name="Wiebenga A."/>
            <person name="Kun R.S."/>
            <person name="Lubbers R.J."/>
            <person name="Makela M.R."/>
            <person name="Barry K."/>
            <person name="Chovatia M."/>
            <person name="Clum A."/>
            <person name="Daum C."/>
            <person name="Haridas S."/>
            <person name="He G."/>
            <person name="LaButti K."/>
            <person name="Lipzen A."/>
            <person name="Mondo S."/>
            <person name="Riley R."/>
            <person name="Salamov A."/>
            <person name="Simmons B.A."/>
            <person name="Magnuson J.K."/>
            <person name="Henrissat B."/>
            <person name="Mortensen U.H."/>
            <person name="Larsen T.O."/>
            <person name="Devries R.P."/>
            <person name="Grigoriev I.V."/>
            <person name="Machida M."/>
            <person name="Baker S.E."/>
            <person name="Andersen M.R."/>
        </authorList>
    </citation>
    <scope>NUCLEOTIDE SEQUENCE [LARGE SCALE GENOMIC DNA]</scope>
    <source>
        <strain evidence="2 3">CBS 117626</strain>
    </source>
</reference>
<organism evidence="2 3">
    <name type="scientific">Aspergillus tamarii</name>
    <dbReference type="NCBI Taxonomy" id="41984"/>
    <lineage>
        <taxon>Eukaryota</taxon>
        <taxon>Fungi</taxon>
        <taxon>Dikarya</taxon>
        <taxon>Ascomycota</taxon>
        <taxon>Pezizomycotina</taxon>
        <taxon>Eurotiomycetes</taxon>
        <taxon>Eurotiomycetidae</taxon>
        <taxon>Eurotiales</taxon>
        <taxon>Aspergillaceae</taxon>
        <taxon>Aspergillus</taxon>
        <taxon>Aspergillus subgen. Circumdati</taxon>
    </lineage>
</organism>
<dbReference type="EMBL" id="ML738698">
    <property type="protein sequence ID" value="KAE8158332.1"/>
    <property type="molecule type" value="Genomic_DNA"/>
</dbReference>
<evidence type="ECO:0000313" key="2">
    <source>
        <dbReference type="EMBL" id="KAE8158332.1"/>
    </source>
</evidence>
<name>A0A5N6UI99_ASPTM</name>
<proteinExistence type="predicted"/>
<feature type="region of interest" description="Disordered" evidence="1">
    <location>
        <begin position="1"/>
        <end position="55"/>
    </location>
</feature>
<gene>
    <name evidence="2" type="ORF">BDV40DRAFT_276168</name>
</gene>
<dbReference type="Proteomes" id="UP000326950">
    <property type="component" value="Unassembled WGS sequence"/>
</dbReference>
<protein>
    <submittedName>
        <fullName evidence="2">Uncharacterized protein</fullName>
    </submittedName>
</protein>
<evidence type="ECO:0000256" key="1">
    <source>
        <dbReference type="SAM" id="MobiDB-lite"/>
    </source>
</evidence>
<evidence type="ECO:0000313" key="3">
    <source>
        <dbReference type="Proteomes" id="UP000326950"/>
    </source>
</evidence>
<keyword evidence="3" id="KW-1185">Reference proteome</keyword>